<dbReference type="SMART" id="SM00530">
    <property type="entry name" value="HTH_XRE"/>
    <property type="match status" value="1"/>
</dbReference>
<dbReference type="InterPro" id="IPR013430">
    <property type="entry name" value="Toxin_antidote_HigA"/>
</dbReference>
<dbReference type="SUPFAM" id="SSF47413">
    <property type="entry name" value="lambda repressor-like DNA-binding domains"/>
    <property type="match status" value="1"/>
</dbReference>
<dbReference type="Pfam" id="PF01381">
    <property type="entry name" value="HTH_3"/>
    <property type="match status" value="1"/>
</dbReference>
<accession>A0A2W1J6R2</accession>
<dbReference type="EMBL" id="PQWO01000048">
    <property type="protein sequence ID" value="PZD70250.1"/>
    <property type="molecule type" value="Genomic_DNA"/>
</dbReference>
<name>A0A2W1J6R2_9CYAN</name>
<dbReference type="Proteomes" id="UP000248857">
    <property type="component" value="Unassembled WGS sequence"/>
</dbReference>
<organism evidence="3 4">
    <name type="scientific">Acaryochloris thomasi RCC1774</name>
    <dbReference type="NCBI Taxonomy" id="1764569"/>
    <lineage>
        <taxon>Bacteria</taxon>
        <taxon>Bacillati</taxon>
        <taxon>Cyanobacteriota</taxon>
        <taxon>Cyanophyceae</taxon>
        <taxon>Acaryochloridales</taxon>
        <taxon>Acaryochloridaceae</taxon>
        <taxon>Acaryochloris</taxon>
        <taxon>Acaryochloris thomasi</taxon>
    </lineage>
</organism>
<dbReference type="Gene3D" id="1.10.260.40">
    <property type="entry name" value="lambda repressor-like DNA-binding domains"/>
    <property type="match status" value="1"/>
</dbReference>
<proteinExistence type="predicted"/>
<comment type="caution">
    <text evidence="3">The sequence shown here is derived from an EMBL/GenBank/DDBJ whole genome shotgun (WGS) entry which is preliminary data.</text>
</comment>
<feature type="domain" description="HTH cro/C1-type" evidence="2">
    <location>
        <begin position="13"/>
        <end position="68"/>
    </location>
</feature>
<keyword evidence="4" id="KW-1185">Reference proteome</keyword>
<dbReference type="OrthoDB" id="3174593at2"/>
<evidence type="ECO:0000256" key="1">
    <source>
        <dbReference type="ARBA" id="ARBA00023125"/>
    </source>
</evidence>
<dbReference type="GO" id="GO:0003677">
    <property type="term" value="F:DNA binding"/>
    <property type="evidence" value="ECO:0007669"/>
    <property type="project" value="UniProtKB-KW"/>
</dbReference>
<dbReference type="RefSeq" id="WP_110989211.1">
    <property type="nucleotide sequence ID" value="NZ_CAWNWM010000048.1"/>
</dbReference>
<dbReference type="CDD" id="cd00093">
    <property type="entry name" value="HTH_XRE"/>
    <property type="match status" value="1"/>
</dbReference>
<protein>
    <submittedName>
        <fullName evidence="3">Putative HTH-type transcriptional regulator YbaQ</fullName>
    </submittedName>
</protein>
<dbReference type="PROSITE" id="PS50943">
    <property type="entry name" value="HTH_CROC1"/>
    <property type="match status" value="1"/>
</dbReference>
<gene>
    <name evidence="3" type="primary">ybaQ_3</name>
    <name evidence="3" type="ORF">C1752_15942</name>
</gene>
<dbReference type="InterPro" id="IPR001387">
    <property type="entry name" value="Cro/C1-type_HTH"/>
</dbReference>
<evidence type="ECO:0000313" key="3">
    <source>
        <dbReference type="EMBL" id="PZD70250.1"/>
    </source>
</evidence>
<dbReference type="PANTHER" id="PTHR36924:SF1">
    <property type="entry name" value="ANTITOXIN HIGA-1"/>
    <property type="match status" value="1"/>
</dbReference>
<dbReference type="NCBIfam" id="TIGR02607">
    <property type="entry name" value="antidote_HigA"/>
    <property type="match status" value="1"/>
</dbReference>
<evidence type="ECO:0000259" key="2">
    <source>
        <dbReference type="PROSITE" id="PS50943"/>
    </source>
</evidence>
<reference evidence="3 4" key="1">
    <citation type="journal article" date="2018" name="Sci. Rep.">
        <title>A novel species of the marine cyanobacterium Acaryochloris with a unique pigment content and lifestyle.</title>
        <authorList>
            <person name="Partensky F."/>
            <person name="Six C."/>
            <person name="Ratin M."/>
            <person name="Garczarek L."/>
            <person name="Vaulot D."/>
            <person name="Probert I."/>
            <person name="Calteau A."/>
            <person name="Gourvil P."/>
            <person name="Marie D."/>
            <person name="Grebert T."/>
            <person name="Bouchier C."/>
            <person name="Le Panse S."/>
            <person name="Gachenot M."/>
            <person name="Rodriguez F."/>
            <person name="Garrido J.L."/>
        </authorList>
    </citation>
    <scope>NUCLEOTIDE SEQUENCE [LARGE SCALE GENOMIC DNA]</scope>
    <source>
        <strain evidence="3 4">RCC1774</strain>
    </source>
</reference>
<dbReference type="PANTHER" id="PTHR36924">
    <property type="entry name" value="ANTITOXIN HIGA-1"/>
    <property type="match status" value="1"/>
</dbReference>
<evidence type="ECO:0000313" key="4">
    <source>
        <dbReference type="Proteomes" id="UP000248857"/>
    </source>
</evidence>
<dbReference type="InterPro" id="IPR010982">
    <property type="entry name" value="Lambda_DNA-bd_dom_sf"/>
</dbReference>
<keyword evidence="1" id="KW-0238">DNA-binding</keyword>
<sequence length="101" mass="11115">MLMHSPPHPGESLQEIYMEPYGLSVRDIAKVLGVSHSTVARLVSQQSAVTPDMAIRLEKGIGMTAGAWLGMQQDHDLWLALQNDCHEDIQMINFEQLASAG</sequence>
<dbReference type="AlphaFoldDB" id="A0A2W1J6R2"/>